<reference evidence="2 3" key="1">
    <citation type="submission" date="2015-10" db="EMBL/GenBank/DDBJ databases">
        <title>The cercosporin biosynthetic gene cluster was horizontally transferred to several fungal lineages and shown to be expanded in Cercospora beticola based on microsynteny with recipient genomes.</title>
        <authorList>
            <person name="De Jonge R."/>
            <person name="Ebert M.K."/>
            <person name="Suttle J.C."/>
            <person name="Jurick Ii W.M."/>
            <person name="Secor G.A."/>
            <person name="Thomma B.P."/>
            <person name="Van De Peer Y."/>
            <person name="Bolton M.D."/>
        </authorList>
    </citation>
    <scope>NUCLEOTIDE SEQUENCE [LARGE SCALE GENOMIC DNA]</scope>
    <source>
        <strain evidence="2 3">09-40</strain>
    </source>
</reference>
<dbReference type="Proteomes" id="UP000230605">
    <property type="component" value="Chromosome 8"/>
</dbReference>
<name>A0A2G5HV60_CERBT</name>
<feature type="compositionally biased region" description="Basic residues" evidence="1">
    <location>
        <begin position="155"/>
        <end position="180"/>
    </location>
</feature>
<proteinExistence type="predicted"/>
<gene>
    <name evidence="2" type="ORF">CB0940_10814</name>
</gene>
<comment type="caution">
    <text evidence="2">The sequence shown here is derived from an EMBL/GenBank/DDBJ whole genome shotgun (WGS) entry which is preliminary data.</text>
</comment>
<evidence type="ECO:0000256" key="1">
    <source>
        <dbReference type="SAM" id="MobiDB-lite"/>
    </source>
</evidence>
<feature type="region of interest" description="Disordered" evidence="1">
    <location>
        <begin position="133"/>
        <end position="180"/>
    </location>
</feature>
<dbReference type="OrthoDB" id="3647423at2759"/>
<evidence type="ECO:0000313" key="2">
    <source>
        <dbReference type="EMBL" id="PIA96426.1"/>
    </source>
</evidence>
<dbReference type="AlphaFoldDB" id="A0A2G5HV60"/>
<evidence type="ECO:0000313" key="3">
    <source>
        <dbReference type="Proteomes" id="UP000230605"/>
    </source>
</evidence>
<protein>
    <submittedName>
        <fullName evidence="2">Uncharacterized protein</fullName>
    </submittedName>
</protein>
<accession>A0A2G5HV60</accession>
<sequence length="180" mass="20278">MARPDHTRPRLPHHLGLAPPSSFLLPHLSLHPSSLLCRPISAPASYPFRPSLRPSPPTAFPPSTPPMCAHEQESTRLDTDREAKLNDISQQLQVMHESSHTVDDNTTTTQEGAYYGDFLQSISNDITHFLAHQKTKKPPVQPDRCHSHDEVSTRITKRKSDKNSTKPRPKHIKRRNSSPP</sequence>
<feature type="compositionally biased region" description="Basic and acidic residues" evidence="1">
    <location>
        <begin position="143"/>
        <end position="152"/>
    </location>
</feature>
<dbReference type="EMBL" id="LKMD01000103">
    <property type="protein sequence ID" value="PIA96426.1"/>
    <property type="molecule type" value="Genomic_DNA"/>
</dbReference>
<organism evidence="2 3">
    <name type="scientific">Cercospora beticola</name>
    <name type="common">Sugarbeet leaf spot fungus</name>
    <dbReference type="NCBI Taxonomy" id="122368"/>
    <lineage>
        <taxon>Eukaryota</taxon>
        <taxon>Fungi</taxon>
        <taxon>Dikarya</taxon>
        <taxon>Ascomycota</taxon>
        <taxon>Pezizomycotina</taxon>
        <taxon>Dothideomycetes</taxon>
        <taxon>Dothideomycetidae</taxon>
        <taxon>Mycosphaerellales</taxon>
        <taxon>Mycosphaerellaceae</taxon>
        <taxon>Cercospora</taxon>
    </lineage>
</organism>